<evidence type="ECO:0000256" key="1">
    <source>
        <dbReference type="SAM" id="SignalP"/>
    </source>
</evidence>
<keyword evidence="3" id="KW-1185">Reference proteome</keyword>
<evidence type="ECO:0008006" key="4">
    <source>
        <dbReference type="Google" id="ProtNLM"/>
    </source>
</evidence>
<comment type="caution">
    <text evidence="2">The sequence shown here is derived from an EMBL/GenBank/DDBJ whole genome shotgun (WGS) entry which is preliminary data.</text>
</comment>
<proteinExistence type="predicted"/>
<accession>A0A4U5NYP5</accession>
<keyword evidence="1" id="KW-0732">Signal</keyword>
<organism evidence="2 3">
    <name type="scientific">Steinernema carpocapsae</name>
    <name type="common">Entomopathogenic nematode</name>
    <dbReference type="NCBI Taxonomy" id="34508"/>
    <lineage>
        <taxon>Eukaryota</taxon>
        <taxon>Metazoa</taxon>
        <taxon>Ecdysozoa</taxon>
        <taxon>Nematoda</taxon>
        <taxon>Chromadorea</taxon>
        <taxon>Rhabditida</taxon>
        <taxon>Tylenchina</taxon>
        <taxon>Panagrolaimomorpha</taxon>
        <taxon>Strongyloidoidea</taxon>
        <taxon>Steinernematidae</taxon>
        <taxon>Steinernema</taxon>
    </lineage>
</organism>
<name>A0A4U5NYP5_STECR</name>
<evidence type="ECO:0000313" key="3">
    <source>
        <dbReference type="Proteomes" id="UP000298663"/>
    </source>
</evidence>
<feature type="chain" id="PRO_5020340348" description="Saposin B-type domain-containing protein" evidence="1">
    <location>
        <begin position="19"/>
        <end position="152"/>
    </location>
</feature>
<dbReference type="Proteomes" id="UP000298663">
    <property type="component" value="Unassembled WGS sequence"/>
</dbReference>
<dbReference type="PROSITE" id="PS51257">
    <property type="entry name" value="PROKAR_LIPOPROTEIN"/>
    <property type="match status" value="1"/>
</dbReference>
<dbReference type="EMBL" id="AZBU02000003">
    <property type="protein sequence ID" value="TKR88424.1"/>
    <property type="molecule type" value="Genomic_DNA"/>
</dbReference>
<dbReference type="OrthoDB" id="5877441at2759"/>
<sequence>MKTFNVILLFSTIFLVSCQTCSNCSYCEQSKLQTSVLLANCVKNLPITVANEEWKACEIEEPNTCHEELIVLTKMLAKCMGKKCVQVWHLSLLSRPLVNQLLLRPPHSTPQRKPQPLLSLPLLILQRRFLLLLIHGPSSPTPASISGSSRCP</sequence>
<reference evidence="2 3" key="1">
    <citation type="journal article" date="2015" name="Genome Biol.">
        <title>Comparative genomics of Steinernema reveals deeply conserved gene regulatory networks.</title>
        <authorList>
            <person name="Dillman A.R."/>
            <person name="Macchietto M."/>
            <person name="Porter C.F."/>
            <person name="Rogers A."/>
            <person name="Williams B."/>
            <person name="Antoshechkin I."/>
            <person name="Lee M.M."/>
            <person name="Goodwin Z."/>
            <person name="Lu X."/>
            <person name="Lewis E.E."/>
            <person name="Goodrich-Blair H."/>
            <person name="Stock S.P."/>
            <person name="Adams B.J."/>
            <person name="Sternberg P.W."/>
            <person name="Mortazavi A."/>
        </authorList>
    </citation>
    <scope>NUCLEOTIDE SEQUENCE [LARGE SCALE GENOMIC DNA]</scope>
    <source>
        <strain evidence="2 3">ALL</strain>
    </source>
</reference>
<protein>
    <recommendedName>
        <fullName evidence="4">Saposin B-type domain-containing protein</fullName>
    </recommendedName>
</protein>
<reference evidence="2 3" key="2">
    <citation type="journal article" date="2019" name="G3 (Bethesda)">
        <title>Hybrid Assembly of the Genome of the Entomopathogenic Nematode Steinernema carpocapsae Identifies the X-Chromosome.</title>
        <authorList>
            <person name="Serra L."/>
            <person name="Macchietto M."/>
            <person name="Macias-Munoz A."/>
            <person name="McGill C.J."/>
            <person name="Rodriguez I.M."/>
            <person name="Rodriguez B."/>
            <person name="Murad R."/>
            <person name="Mortazavi A."/>
        </authorList>
    </citation>
    <scope>NUCLEOTIDE SEQUENCE [LARGE SCALE GENOMIC DNA]</scope>
    <source>
        <strain evidence="2 3">ALL</strain>
    </source>
</reference>
<gene>
    <name evidence="2" type="ORF">L596_012676</name>
</gene>
<dbReference type="AlphaFoldDB" id="A0A4U5NYP5"/>
<feature type="signal peptide" evidence="1">
    <location>
        <begin position="1"/>
        <end position="18"/>
    </location>
</feature>
<evidence type="ECO:0000313" key="2">
    <source>
        <dbReference type="EMBL" id="TKR88424.1"/>
    </source>
</evidence>